<protein>
    <submittedName>
        <fullName evidence="2">Uncharacterized protein</fullName>
    </submittedName>
</protein>
<name>A0A9P7YD83_9HELO</name>
<evidence type="ECO:0000313" key="2">
    <source>
        <dbReference type="EMBL" id="KAG9231534.1"/>
    </source>
</evidence>
<feature type="region of interest" description="Disordered" evidence="1">
    <location>
        <begin position="120"/>
        <end position="209"/>
    </location>
</feature>
<reference evidence="2" key="1">
    <citation type="journal article" date="2021" name="IMA Fungus">
        <title>Genomic characterization of three marine fungi, including Emericellopsis atlantica sp. nov. with signatures of a generalist lifestyle and marine biomass degradation.</title>
        <authorList>
            <person name="Hagestad O.C."/>
            <person name="Hou L."/>
            <person name="Andersen J.H."/>
            <person name="Hansen E.H."/>
            <person name="Altermark B."/>
            <person name="Li C."/>
            <person name="Kuhnert E."/>
            <person name="Cox R.J."/>
            <person name="Crous P.W."/>
            <person name="Spatafora J.W."/>
            <person name="Lail K."/>
            <person name="Amirebrahimi M."/>
            <person name="Lipzen A."/>
            <person name="Pangilinan J."/>
            <person name="Andreopoulos W."/>
            <person name="Hayes R.D."/>
            <person name="Ng V."/>
            <person name="Grigoriev I.V."/>
            <person name="Jackson S.A."/>
            <person name="Sutton T.D.S."/>
            <person name="Dobson A.D.W."/>
            <person name="Rama T."/>
        </authorList>
    </citation>
    <scope>NUCLEOTIDE SEQUENCE</scope>
    <source>
        <strain evidence="2">TRa018bII</strain>
    </source>
</reference>
<feature type="compositionally biased region" description="Low complexity" evidence="1">
    <location>
        <begin position="186"/>
        <end position="199"/>
    </location>
</feature>
<dbReference type="Proteomes" id="UP000824998">
    <property type="component" value="Unassembled WGS sequence"/>
</dbReference>
<feature type="compositionally biased region" description="Basic residues" evidence="1">
    <location>
        <begin position="170"/>
        <end position="183"/>
    </location>
</feature>
<evidence type="ECO:0000256" key="1">
    <source>
        <dbReference type="SAM" id="MobiDB-lite"/>
    </source>
</evidence>
<sequence length="363" mass="40070">RLSCHSTIFVNPRETINVLELLVSSQKSTKKIFGSIINTMSKDLDEYGGELAIEIFQVEIPPRETQQKRKTRKVAVFVDKIDRVYTPQEMVSPGGAVVHGHRQLQPDPNQVMYTIPTWTSINPTTRKGDGSACDSPSPTLEGSSSPTTEESLRAKRTSKVAISTSNKISARSKSHPPPSKRHQTASSSPSNQSSVVPENPRARPVGRRSPWSELEQAIFMCEYWTAASWKKMSDAMNAVVLTNRLEGPRVFNSNMVYKQSHDHIRYWLLNWGCGFKAENFVKMEIALRAPALVGDGASSSSSDQEMSSGSMDGVEYGASSSSSSPLSAGQVDQPQPIREQISETRFAITTVMGARHEFEFGEN</sequence>
<dbReference type="EMBL" id="MU251595">
    <property type="protein sequence ID" value="KAG9231534.1"/>
    <property type="molecule type" value="Genomic_DNA"/>
</dbReference>
<comment type="caution">
    <text evidence="2">The sequence shown here is derived from an EMBL/GenBank/DDBJ whole genome shotgun (WGS) entry which is preliminary data.</text>
</comment>
<accession>A0A9P7YD83</accession>
<dbReference type="AlphaFoldDB" id="A0A9P7YD83"/>
<feature type="compositionally biased region" description="Polar residues" evidence="1">
    <location>
        <begin position="134"/>
        <end position="149"/>
    </location>
</feature>
<evidence type="ECO:0000313" key="3">
    <source>
        <dbReference type="Proteomes" id="UP000824998"/>
    </source>
</evidence>
<organism evidence="2 3">
    <name type="scientific">Amylocarpus encephaloides</name>
    <dbReference type="NCBI Taxonomy" id="45428"/>
    <lineage>
        <taxon>Eukaryota</taxon>
        <taxon>Fungi</taxon>
        <taxon>Dikarya</taxon>
        <taxon>Ascomycota</taxon>
        <taxon>Pezizomycotina</taxon>
        <taxon>Leotiomycetes</taxon>
        <taxon>Helotiales</taxon>
        <taxon>Helotiales incertae sedis</taxon>
        <taxon>Amylocarpus</taxon>
    </lineage>
</organism>
<proteinExistence type="predicted"/>
<feature type="region of interest" description="Disordered" evidence="1">
    <location>
        <begin position="294"/>
        <end position="340"/>
    </location>
</feature>
<feature type="compositionally biased region" description="Low complexity" evidence="1">
    <location>
        <begin position="294"/>
        <end position="324"/>
    </location>
</feature>
<feature type="non-terminal residue" evidence="2">
    <location>
        <position position="1"/>
    </location>
</feature>
<feature type="compositionally biased region" description="Polar residues" evidence="1">
    <location>
        <begin position="160"/>
        <end position="169"/>
    </location>
</feature>
<gene>
    <name evidence="2" type="ORF">BJ875DRAFT_516798</name>
</gene>
<keyword evidence="3" id="KW-1185">Reference proteome</keyword>